<accession>A0AA86S4Q7</accession>
<organism evidence="1 2">
    <name type="scientific">Sphenostylis stenocarpa</name>
    <dbReference type="NCBI Taxonomy" id="92480"/>
    <lineage>
        <taxon>Eukaryota</taxon>
        <taxon>Viridiplantae</taxon>
        <taxon>Streptophyta</taxon>
        <taxon>Embryophyta</taxon>
        <taxon>Tracheophyta</taxon>
        <taxon>Spermatophyta</taxon>
        <taxon>Magnoliopsida</taxon>
        <taxon>eudicotyledons</taxon>
        <taxon>Gunneridae</taxon>
        <taxon>Pentapetalae</taxon>
        <taxon>rosids</taxon>
        <taxon>fabids</taxon>
        <taxon>Fabales</taxon>
        <taxon>Fabaceae</taxon>
        <taxon>Papilionoideae</taxon>
        <taxon>50 kb inversion clade</taxon>
        <taxon>NPAAA clade</taxon>
        <taxon>indigoferoid/millettioid clade</taxon>
        <taxon>Phaseoleae</taxon>
        <taxon>Sphenostylis</taxon>
    </lineage>
</organism>
<reference evidence="1" key="1">
    <citation type="submission" date="2023-10" db="EMBL/GenBank/DDBJ databases">
        <authorList>
            <person name="Domelevo Entfellner J.-B."/>
        </authorList>
    </citation>
    <scope>NUCLEOTIDE SEQUENCE</scope>
</reference>
<evidence type="ECO:0000313" key="1">
    <source>
        <dbReference type="EMBL" id="CAJ1941751.1"/>
    </source>
</evidence>
<dbReference type="Gramene" id="rna-AYBTSS11_LOCUS10451">
    <property type="protein sequence ID" value="CAJ1941751.1"/>
    <property type="gene ID" value="gene-AYBTSS11_LOCUS10451"/>
</dbReference>
<dbReference type="AntiFam" id="ANF00010">
    <property type="entry name" value="tRNA translation"/>
</dbReference>
<sequence>MEDIMDDMRKIEDRNKRKSVKIKIFNKALKKTKGSSTRTDQAHVCDVTEHNDEPDIRKRLRVYVRQVNIESERSEVKEGEKRRKLLLLKSKRVIKANEGSKAKKVKGNVMKERICDRDCTKHSHIEKLQYGDVAQMVERSLCMREVQGSIPCISRFFTPGLLN</sequence>
<proteinExistence type="predicted"/>
<keyword evidence="2" id="KW-1185">Reference proteome</keyword>
<dbReference type="AlphaFoldDB" id="A0AA86S4Q7"/>
<name>A0AA86S4Q7_9FABA</name>
<protein>
    <submittedName>
        <fullName evidence="1">Uncharacterized protein</fullName>
    </submittedName>
</protein>
<gene>
    <name evidence="1" type="ORF">AYBTSS11_LOCUS10451</name>
</gene>
<evidence type="ECO:0000313" key="2">
    <source>
        <dbReference type="Proteomes" id="UP001189624"/>
    </source>
</evidence>
<dbReference type="EMBL" id="OY731400">
    <property type="protein sequence ID" value="CAJ1941751.1"/>
    <property type="molecule type" value="Genomic_DNA"/>
</dbReference>
<dbReference type="Proteomes" id="UP001189624">
    <property type="component" value="Chromosome 3"/>
</dbReference>